<feature type="region of interest" description="Disordered" evidence="1">
    <location>
        <begin position="78"/>
        <end position="102"/>
    </location>
</feature>
<gene>
    <name evidence="2" type="ORF">OsI_36317</name>
</gene>
<proteinExistence type="predicted"/>
<evidence type="ECO:0000313" key="3">
    <source>
        <dbReference type="Proteomes" id="UP000007015"/>
    </source>
</evidence>
<sequence>MAEHDRKTGPNVAEGVRRDRRGNAMDNVPDPRGEASERGAAQWTWRAGTIGSWTVNTRTATAVCAEARTALRMQARADTDLHTARQQAVDGRDFATRRHHRD</sequence>
<reference evidence="2 3" key="1">
    <citation type="journal article" date="2005" name="PLoS Biol.">
        <title>The genomes of Oryza sativa: a history of duplications.</title>
        <authorList>
            <person name="Yu J."/>
            <person name="Wang J."/>
            <person name="Lin W."/>
            <person name="Li S."/>
            <person name="Li H."/>
            <person name="Zhou J."/>
            <person name="Ni P."/>
            <person name="Dong W."/>
            <person name="Hu S."/>
            <person name="Zeng C."/>
            <person name="Zhang J."/>
            <person name="Zhang Y."/>
            <person name="Li R."/>
            <person name="Xu Z."/>
            <person name="Li S."/>
            <person name="Li X."/>
            <person name="Zheng H."/>
            <person name="Cong L."/>
            <person name="Lin L."/>
            <person name="Yin J."/>
            <person name="Geng J."/>
            <person name="Li G."/>
            <person name="Shi J."/>
            <person name="Liu J."/>
            <person name="Lv H."/>
            <person name="Li J."/>
            <person name="Wang J."/>
            <person name="Deng Y."/>
            <person name="Ran L."/>
            <person name="Shi X."/>
            <person name="Wang X."/>
            <person name="Wu Q."/>
            <person name="Li C."/>
            <person name="Ren X."/>
            <person name="Wang J."/>
            <person name="Wang X."/>
            <person name="Li D."/>
            <person name="Liu D."/>
            <person name="Zhang X."/>
            <person name="Ji Z."/>
            <person name="Zhao W."/>
            <person name="Sun Y."/>
            <person name="Zhang Z."/>
            <person name="Bao J."/>
            <person name="Han Y."/>
            <person name="Dong L."/>
            <person name="Ji J."/>
            <person name="Chen P."/>
            <person name="Wu S."/>
            <person name="Liu J."/>
            <person name="Xiao Y."/>
            <person name="Bu D."/>
            <person name="Tan J."/>
            <person name="Yang L."/>
            <person name="Ye C."/>
            <person name="Zhang J."/>
            <person name="Xu J."/>
            <person name="Zhou Y."/>
            <person name="Yu Y."/>
            <person name="Zhang B."/>
            <person name="Zhuang S."/>
            <person name="Wei H."/>
            <person name="Liu B."/>
            <person name="Lei M."/>
            <person name="Yu H."/>
            <person name="Li Y."/>
            <person name="Xu H."/>
            <person name="Wei S."/>
            <person name="He X."/>
            <person name="Fang L."/>
            <person name="Zhang Z."/>
            <person name="Zhang Y."/>
            <person name="Huang X."/>
            <person name="Su Z."/>
            <person name="Tong W."/>
            <person name="Li J."/>
            <person name="Tong Z."/>
            <person name="Li S."/>
            <person name="Ye J."/>
            <person name="Wang L."/>
            <person name="Fang L."/>
            <person name="Lei T."/>
            <person name="Chen C."/>
            <person name="Chen H."/>
            <person name="Xu Z."/>
            <person name="Li H."/>
            <person name="Huang H."/>
            <person name="Zhang F."/>
            <person name="Xu H."/>
            <person name="Li N."/>
            <person name="Zhao C."/>
            <person name="Li S."/>
            <person name="Dong L."/>
            <person name="Huang Y."/>
            <person name="Li L."/>
            <person name="Xi Y."/>
            <person name="Qi Q."/>
            <person name="Li W."/>
            <person name="Zhang B."/>
            <person name="Hu W."/>
            <person name="Zhang Y."/>
            <person name="Tian X."/>
            <person name="Jiao Y."/>
            <person name="Liang X."/>
            <person name="Jin J."/>
            <person name="Gao L."/>
            <person name="Zheng W."/>
            <person name="Hao B."/>
            <person name="Liu S."/>
            <person name="Wang W."/>
            <person name="Yuan L."/>
            <person name="Cao M."/>
            <person name="McDermott J."/>
            <person name="Samudrala R."/>
            <person name="Wang J."/>
            <person name="Wong G.K."/>
            <person name="Yang H."/>
        </authorList>
    </citation>
    <scope>NUCLEOTIDE SEQUENCE [LARGE SCALE GENOMIC DNA]</scope>
    <source>
        <strain evidence="3">cv. 93-11</strain>
    </source>
</reference>
<organism evidence="2 3">
    <name type="scientific">Oryza sativa subsp. indica</name>
    <name type="common">Rice</name>
    <dbReference type="NCBI Taxonomy" id="39946"/>
    <lineage>
        <taxon>Eukaryota</taxon>
        <taxon>Viridiplantae</taxon>
        <taxon>Streptophyta</taxon>
        <taxon>Embryophyta</taxon>
        <taxon>Tracheophyta</taxon>
        <taxon>Spermatophyta</taxon>
        <taxon>Magnoliopsida</taxon>
        <taxon>Liliopsida</taxon>
        <taxon>Poales</taxon>
        <taxon>Poaceae</taxon>
        <taxon>BOP clade</taxon>
        <taxon>Oryzoideae</taxon>
        <taxon>Oryzeae</taxon>
        <taxon>Oryzinae</taxon>
        <taxon>Oryza</taxon>
        <taxon>Oryza sativa</taxon>
    </lineage>
</organism>
<feature type="compositionally biased region" description="Basic and acidic residues" evidence="1">
    <location>
        <begin position="15"/>
        <end position="37"/>
    </location>
</feature>
<name>A2ZEU9_ORYSI</name>
<dbReference type="Proteomes" id="UP000007015">
    <property type="component" value="Chromosome 11"/>
</dbReference>
<evidence type="ECO:0000313" key="2">
    <source>
        <dbReference type="EMBL" id="EAY81133.1"/>
    </source>
</evidence>
<keyword evidence="3" id="KW-1185">Reference proteome</keyword>
<evidence type="ECO:0000256" key="1">
    <source>
        <dbReference type="SAM" id="MobiDB-lite"/>
    </source>
</evidence>
<dbReference type="HOGENOM" id="CLU_2282095_0_0_1"/>
<protein>
    <submittedName>
        <fullName evidence="2">Uncharacterized protein</fullName>
    </submittedName>
</protein>
<dbReference type="EMBL" id="CM000136">
    <property type="protein sequence ID" value="EAY81133.1"/>
    <property type="molecule type" value="Genomic_DNA"/>
</dbReference>
<feature type="region of interest" description="Disordered" evidence="1">
    <location>
        <begin position="1"/>
        <end position="41"/>
    </location>
</feature>
<dbReference type="Gramene" id="BGIOSGA035366-TA">
    <property type="protein sequence ID" value="BGIOSGA035366-PA"/>
    <property type="gene ID" value="BGIOSGA035366"/>
</dbReference>
<dbReference type="AlphaFoldDB" id="A2ZEU9"/>
<accession>A2ZEU9</accession>